<dbReference type="EMBL" id="JAWQEG010002555">
    <property type="protein sequence ID" value="KAK3871175.1"/>
    <property type="molecule type" value="Genomic_DNA"/>
</dbReference>
<comment type="caution">
    <text evidence="2">The sequence shown here is derived from an EMBL/GenBank/DDBJ whole genome shotgun (WGS) entry which is preliminary data.</text>
</comment>
<feature type="signal peptide" evidence="1">
    <location>
        <begin position="1"/>
        <end position="20"/>
    </location>
</feature>
<accession>A0AAE1FD41</accession>
<dbReference type="Proteomes" id="UP001286313">
    <property type="component" value="Unassembled WGS sequence"/>
</dbReference>
<keyword evidence="1" id="KW-0732">Signal</keyword>
<organism evidence="2 3">
    <name type="scientific">Petrolisthes cinctipes</name>
    <name type="common">Flat porcelain crab</name>
    <dbReference type="NCBI Taxonomy" id="88211"/>
    <lineage>
        <taxon>Eukaryota</taxon>
        <taxon>Metazoa</taxon>
        <taxon>Ecdysozoa</taxon>
        <taxon>Arthropoda</taxon>
        <taxon>Crustacea</taxon>
        <taxon>Multicrustacea</taxon>
        <taxon>Malacostraca</taxon>
        <taxon>Eumalacostraca</taxon>
        <taxon>Eucarida</taxon>
        <taxon>Decapoda</taxon>
        <taxon>Pleocyemata</taxon>
        <taxon>Anomura</taxon>
        <taxon>Galatheoidea</taxon>
        <taxon>Porcellanidae</taxon>
        <taxon>Petrolisthes</taxon>
    </lineage>
</organism>
<protein>
    <submittedName>
        <fullName evidence="2">Uncharacterized protein</fullName>
    </submittedName>
</protein>
<evidence type="ECO:0000313" key="2">
    <source>
        <dbReference type="EMBL" id="KAK3871175.1"/>
    </source>
</evidence>
<gene>
    <name evidence="2" type="ORF">Pcinc_023668</name>
</gene>
<name>A0AAE1FD41_PETCI</name>
<feature type="chain" id="PRO_5041963823" evidence="1">
    <location>
        <begin position="21"/>
        <end position="93"/>
    </location>
</feature>
<evidence type="ECO:0000256" key="1">
    <source>
        <dbReference type="SAM" id="SignalP"/>
    </source>
</evidence>
<sequence>MTSAVVFLSTVYLVELGAWAYYSRKEEEERSSGKSRKDELKLLVDEVYKLKEKITRLKEEESQTGKEDELKLLMEELYRLKEKITKLQQPKKN</sequence>
<reference evidence="2" key="1">
    <citation type="submission" date="2023-10" db="EMBL/GenBank/DDBJ databases">
        <title>Genome assemblies of two species of porcelain crab, Petrolisthes cinctipes and Petrolisthes manimaculis (Anomura: Porcellanidae).</title>
        <authorList>
            <person name="Angst P."/>
        </authorList>
    </citation>
    <scope>NUCLEOTIDE SEQUENCE</scope>
    <source>
        <strain evidence="2">PB745_01</strain>
        <tissue evidence="2">Gill</tissue>
    </source>
</reference>
<evidence type="ECO:0000313" key="3">
    <source>
        <dbReference type="Proteomes" id="UP001286313"/>
    </source>
</evidence>
<keyword evidence="3" id="KW-1185">Reference proteome</keyword>
<dbReference type="AlphaFoldDB" id="A0AAE1FD41"/>
<proteinExistence type="predicted"/>